<comment type="subcellular location">
    <subcellularLocation>
        <location evidence="1">Cytoplasm</location>
    </subcellularLocation>
</comment>
<dbReference type="InterPro" id="IPR050061">
    <property type="entry name" value="MurCDEF_pg_biosynth"/>
</dbReference>
<dbReference type="Pfam" id="PF01225">
    <property type="entry name" value="Mur_ligase"/>
    <property type="match status" value="1"/>
</dbReference>
<evidence type="ECO:0000256" key="9">
    <source>
        <dbReference type="ARBA" id="ARBA00022960"/>
    </source>
</evidence>
<dbReference type="Pfam" id="PF02875">
    <property type="entry name" value="Mur_ligase_C"/>
    <property type="match status" value="1"/>
</dbReference>
<dbReference type="AlphaFoldDB" id="A0A0C7NV92"/>
<feature type="domain" description="Mur ligase C-terminal" evidence="16">
    <location>
        <begin position="305"/>
        <end position="433"/>
    </location>
</feature>
<keyword evidence="11" id="KW-0131">Cell cycle</keyword>
<dbReference type="InterPro" id="IPR000713">
    <property type="entry name" value="Mur_ligase_N"/>
</dbReference>
<name>A0A0C7NV92_DEFTU</name>
<dbReference type="GO" id="GO:0008360">
    <property type="term" value="P:regulation of cell shape"/>
    <property type="evidence" value="ECO:0007669"/>
    <property type="project" value="UniProtKB-KW"/>
</dbReference>
<accession>A0A0C7NV92</accession>
<keyword evidence="5 18" id="KW-0436">Ligase</keyword>
<dbReference type="GO" id="GO:0005524">
    <property type="term" value="F:ATP binding"/>
    <property type="evidence" value="ECO:0007669"/>
    <property type="project" value="UniProtKB-KW"/>
</dbReference>
<keyword evidence="12" id="KW-0961">Cell wall biogenesis/degradation</keyword>
<evidence type="ECO:0000256" key="2">
    <source>
        <dbReference type="ARBA" id="ARBA00004752"/>
    </source>
</evidence>
<dbReference type="Gene3D" id="3.90.190.20">
    <property type="entry name" value="Mur ligase, C-terminal domain"/>
    <property type="match status" value="1"/>
</dbReference>
<evidence type="ECO:0000259" key="17">
    <source>
        <dbReference type="Pfam" id="PF08245"/>
    </source>
</evidence>
<dbReference type="STRING" id="1006576.DTL3_0021"/>
<feature type="domain" description="Mur ligase N-terminal catalytic" evidence="15">
    <location>
        <begin position="3"/>
        <end position="100"/>
    </location>
</feature>
<evidence type="ECO:0000256" key="3">
    <source>
        <dbReference type="ARBA" id="ARBA00012211"/>
    </source>
</evidence>
<dbReference type="GO" id="GO:0071555">
    <property type="term" value="P:cell wall organization"/>
    <property type="evidence" value="ECO:0007669"/>
    <property type="project" value="UniProtKB-KW"/>
</dbReference>
<sequence length="451" mass="51878">MRYYFSGIGGIGMSSLALYKYYVSGVENVCGSNNEINERVEYLQRKGIKVKLEQNYSLPDVDILVRSTAVKDNNPEILEAKKRNIKVLYRMQLLNEILKNHLSIGITGTDGKTTTTAMLSQIFKDAKKDPTVFLGGIHSSLEDGNFRYGNDLIIAEVDESDGFIKDTCTDYSIVTNLRPDHLEHYDNKFKNLEYSIFQFINNTRRLIFLCKDDPVLSSWNLVGKNVLYFGLRNDSDYILKNRVQNEKIQEFEVYKKDKLFGKITLKLPGLHYAYDALASCALALEFGIDFQSIRDSLYNYISVDRRFNIIFKNDDICIIDDYAHTPDEILATIKATKEYFPGKKIITIFQPHRFSRLYFHLNDFVEVLKNSDKVYVYRLYSAFEEPLNGVDERTIVELLKAQNTPSQFYNAEEAIFSDLLEEQNAILLFVGAGDITNVARKFAKIKDNSLT</sequence>
<keyword evidence="6" id="KW-0132">Cell division</keyword>
<dbReference type="Proteomes" id="UP000032809">
    <property type="component" value="Chromosome I"/>
</dbReference>
<proteinExistence type="predicted"/>
<evidence type="ECO:0000256" key="12">
    <source>
        <dbReference type="ARBA" id="ARBA00023316"/>
    </source>
</evidence>
<organism evidence="18 19">
    <name type="scientific">Defluviitoga tunisiensis</name>
    <dbReference type="NCBI Taxonomy" id="1006576"/>
    <lineage>
        <taxon>Bacteria</taxon>
        <taxon>Thermotogati</taxon>
        <taxon>Thermotogota</taxon>
        <taxon>Thermotogae</taxon>
        <taxon>Petrotogales</taxon>
        <taxon>Petrotogaceae</taxon>
        <taxon>Defluviitoga</taxon>
    </lineage>
</organism>
<keyword evidence="10" id="KW-0573">Peptidoglycan synthesis</keyword>
<feature type="domain" description="Mur ligase central" evidence="17">
    <location>
        <begin position="106"/>
        <end position="283"/>
    </location>
</feature>
<dbReference type="SUPFAM" id="SSF51984">
    <property type="entry name" value="MurCD N-terminal domain"/>
    <property type="match status" value="1"/>
</dbReference>
<keyword evidence="19" id="KW-1185">Reference proteome</keyword>
<evidence type="ECO:0000256" key="5">
    <source>
        <dbReference type="ARBA" id="ARBA00022598"/>
    </source>
</evidence>
<reference evidence="19" key="1">
    <citation type="submission" date="2014-11" db="EMBL/GenBank/DDBJ databases">
        <authorList>
            <person name="Wibberg D."/>
        </authorList>
    </citation>
    <scope>NUCLEOTIDE SEQUENCE [LARGE SCALE GENOMIC DNA]</scope>
    <source>
        <strain evidence="19">L3</strain>
    </source>
</reference>
<keyword evidence="4" id="KW-0963">Cytoplasm</keyword>
<dbReference type="GO" id="GO:0005737">
    <property type="term" value="C:cytoplasm"/>
    <property type="evidence" value="ECO:0007669"/>
    <property type="project" value="UniProtKB-SubCell"/>
</dbReference>
<evidence type="ECO:0000256" key="14">
    <source>
        <dbReference type="NCBIfam" id="TIGR01082"/>
    </source>
</evidence>
<dbReference type="PANTHER" id="PTHR43445:SF3">
    <property type="entry name" value="UDP-N-ACETYLMURAMATE--L-ALANINE LIGASE"/>
    <property type="match status" value="1"/>
</dbReference>
<dbReference type="Gene3D" id="3.40.1190.10">
    <property type="entry name" value="Mur-like, catalytic domain"/>
    <property type="match status" value="1"/>
</dbReference>
<evidence type="ECO:0000256" key="11">
    <source>
        <dbReference type="ARBA" id="ARBA00023306"/>
    </source>
</evidence>
<dbReference type="RefSeq" id="WP_045086997.1">
    <property type="nucleotide sequence ID" value="NZ_LN824141.1"/>
</dbReference>
<dbReference type="NCBIfam" id="TIGR01082">
    <property type="entry name" value="murC"/>
    <property type="match status" value="1"/>
</dbReference>
<evidence type="ECO:0000256" key="7">
    <source>
        <dbReference type="ARBA" id="ARBA00022741"/>
    </source>
</evidence>
<evidence type="ECO:0000256" key="1">
    <source>
        <dbReference type="ARBA" id="ARBA00004496"/>
    </source>
</evidence>
<dbReference type="PATRIC" id="fig|1006576.9.peg.21"/>
<dbReference type="Gene3D" id="3.40.50.720">
    <property type="entry name" value="NAD(P)-binding Rossmann-like Domain"/>
    <property type="match status" value="1"/>
</dbReference>
<dbReference type="SUPFAM" id="SSF53244">
    <property type="entry name" value="MurD-like peptide ligases, peptide-binding domain"/>
    <property type="match status" value="1"/>
</dbReference>
<evidence type="ECO:0000259" key="15">
    <source>
        <dbReference type="Pfam" id="PF01225"/>
    </source>
</evidence>
<keyword evidence="8" id="KW-0067">ATP-binding</keyword>
<dbReference type="GO" id="GO:0051301">
    <property type="term" value="P:cell division"/>
    <property type="evidence" value="ECO:0007669"/>
    <property type="project" value="UniProtKB-KW"/>
</dbReference>
<evidence type="ECO:0000259" key="16">
    <source>
        <dbReference type="Pfam" id="PF02875"/>
    </source>
</evidence>
<dbReference type="SUPFAM" id="SSF53623">
    <property type="entry name" value="MurD-like peptide ligases, catalytic domain"/>
    <property type="match status" value="1"/>
</dbReference>
<protein>
    <recommendedName>
        <fullName evidence="3 14">UDP-N-acetylmuramate--L-alanine ligase</fullName>
        <ecNumber evidence="3 14">6.3.2.8</ecNumber>
    </recommendedName>
</protein>
<dbReference type="EMBL" id="LN824141">
    <property type="protein sequence ID" value="CEP77358.1"/>
    <property type="molecule type" value="Genomic_DNA"/>
</dbReference>
<evidence type="ECO:0000256" key="8">
    <source>
        <dbReference type="ARBA" id="ARBA00022840"/>
    </source>
</evidence>
<gene>
    <name evidence="18" type="primary">murC</name>
    <name evidence="18" type="ORF">DTL3_0021</name>
</gene>
<evidence type="ECO:0000256" key="4">
    <source>
        <dbReference type="ARBA" id="ARBA00022490"/>
    </source>
</evidence>
<dbReference type="InterPro" id="IPR005758">
    <property type="entry name" value="UDP-N-AcMur_Ala_ligase_MurC"/>
</dbReference>
<dbReference type="KEGG" id="dtn:DTL3_0021"/>
<dbReference type="UniPathway" id="UPA00219"/>
<dbReference type="InterPro" id="IPR004101">
    <property type="entry name" value="Mur_ligase_C"/>
</dbReference>
<evidence type="ECO:0000313" key="18">
    <source>
        <dbReference type="EMBL" id="CEP77358.1"/>
    </source>
</evidence>
<dbReference type="EC" id="6.3.2.8" evidence="3 14"/>
<dbReference type="InterPro" id="IPR036565">
    <property type="entry name" value="Mur-like_cat_sf"/>
</dbReference>
<dbReference type="GO" id="GO:0008763">
    <property type="term" value="F:UDP-N-acetylmuramate-L-alanine ligase activity"/>
    <property type="evidence" value="ECO:0007669"/>
    <property type="project" value="UniProtKB-UniRule"/>
</dbReference>
<dbReference type="PANTHER" id="PTHR43445">
    <property type="entry name" value="UDP-N-ACETYLMURAMATE--L-ALANINE LIGASE-RELATED"/>
    <property type="match status" value="1"/>
</dbReference>
<evidence type="ECO:0000313" key="19">
    <source>
        <dbReference type="Proteomes" id="UP000032809"/>
    </source>
</evidence>
<evidence type="ECO:0000256" key="13">
    <source>
        <dbReference type="ARBA" id="ARBA00047833"/>
    </source>
</evidence>
<comment type="pathway">
    <text evidence="2">Cell wall biogenesis; peptidoglycan biosynthesis.</text>
</comment>
<comment type="catalytic activity">
    <reaction evidence="13">
        <text>UDP-N-acetyl-alpha-D-muramate + L-alanine + ATP = UDP-N-acetyl-alpha-D-muramoyl-L-alanine + ADP + phosphate + H(+)</text>
        <dbReference type="Rhea" id="RHEA:23372"/>
        <dbReference type="ChEBI" id="CHEBI:15378"/>
        <dbReference type="ChEBI" id="CHEBI:30616"/>
        <dbReference type="ChEBI" id="CHEBI:43474"/>
        <dbReference type="ChEBI" id="CHEBI:57972"/>
        <dbReference type="ChEBI" id="CHEBI:70757"/>
        <dbReference type="ChEBI" id="CHEBI:83898"/>
        <dbReference type="ChEBI" id="CHEBI:456216"/>
        <dbReference type="EC" id="6.3.2.8"/>
    </reaction>
</comment>
<dbReference type="OrthoDB" id="9804126at2"/>
<keyword evidence="9" id="KW-0133">Cell shape</keyword>
<keyword evidence="7" id="KW-0547">Nucleotide-binding</keyword>
<evidence type="ECO:0000256" key="10">
    <source>
        <dbReference type="ARBA" id="ARBA00022984"/>
    </source>
</evidence>
<dbReference type="InterPro" id="IPR036615">
    <property type="entry name" value="Mur_ligase_C_dom_sf"/>
</dbReference>
<dbReference type="Pfam" id="PF08245">
    <property type="entry name" value="Mur_ligase_M"/>
    <property type="match status" value="1"/>
</dbReference>
<evidence type="ECO:0000256" key="6">
    <source>
        <dbReference type="ARBA" id="ARBA00022618"/>
    </source>
</evidence>
<dbReference type="HOGENOM" id="CLU_028104_2_2_0"/>
<dbReference type="InterPro" id="IPR013221">
    <property type="entry name" value="Mur_ligase_cen"/>
</dbReference>
<dbReference type="GO" id="GO:0009252">
    <property type="term" value="P:peptidoglycan biosynthetic process"/>
    <property type="evidence" value="ECO:0007669"/>
    <property type="project" value="UniProtKB-UniRule"/>
</dbReference>